<reference evidence="3" key="1">
    <citation type="journal article" date="2019" name="Int. J. Syst. Evol. Microbiol.">
        <title>The Global Catalogue of Microorganisms (GCM) 10K type strain sequencing project: providing services to taxonomists for standard genome sequencing and annotation.</title>
        <authorList>
            <consortium name="The Broad Institute Genomics Platform"/>
            <consortium name="The Broad Institute Genome Sequencing Center for Infectious Disease"/>
            <person name="Wu L."/>
            <person name="Ma J."/>
        </authorList>
    </citation>
    <scope>NUCLEOTIDE SEQUENCE [LARGE SCALE GENOMIC DNA]</scope>
    <source>
        <strain evidence="3">KACC 13778</strain>
    </source>
</reference>
<keyword evidence="3" id="KW-1185">Reference proteome</keyword>
<dbReference type="Proteomes" id="UP001595956">
    <property type="component" value="Unassembled WGS sequence"/>
</dbReference>
<evidence type="ECO:0000256" key="1">
    <source>
        <dbReference type="SAM" id="SignalP"/>
    </source>
</evidence>
<accession>A0ABW0N6M6</accession>
<dbReference type="EMBL" id="JBHSMD010000010">
    <property type="protein sequence ID" value="MFC5495498.1"/>
    <property type="molecule type" value="Genomic_DNA"/>
</dbReference>
<feature type="signal peptide" evidence="1">
    <location>
        <begin position="1"/>
        <end position="20"/>
    </location>
</feature>
<feature type="chain" id="PRO_5045535388" evidence="1">
    <location>
        <begin position="21"/>
        <end position="120"/>
    </location>
</feature>
<protein>
    <submittedName>
        <fullName evidence="2">Uncharacterized protein</fullName>
    </submittedName>
</protein>
<sequence>MRRVLASTAVLMSALTLATACGSDEETPSGTSDPKVIEVTFDGDSVTPNGDRVEVERGQDVQLEVTADAPGEIHVHSDPEQELEYTEGTTTVTIQGIDQPGTVDVESHTLELVIVQLEVR</sequence>
<dbReference type="RefSeq" id="WP_345181563.1">
    <property type="nucleotide sequence ID" value="NZ_BAABFQ010000009.1"/>
</dbReference>
<dbReference type="InterPro" id="IPR008972">
    <property type="entry name" value="Cupredoxin"/>
</dbReference>
<gene>
    <name evidence="2" type="ORF">ACFPKY_20485</name>
</gene>
<name>A0ABW0N6M6_9ACTN</name>
<keyword evidence="1" id="KW-0732">Signal</keyword>
<organism evidence="2 3">
    <name type="scientific">Nocardioides caricicola</name>
    <dbReference type="NCBI Taxonomy" id="634770"/>
    <lineage>
        <taxon>Bacteria</taxon>
        <taxon>Bacillati</taxon>
        <taxon>Actinomycetota</taxon>
        <taxon>Actinomycetes</taxon>
        <taxon>Propionibacteriales</taxon>
        <taxon>Nocardioidaceae</taxon>
        <taxon>Nocardioides</taxon>
    </lineage>
</organism>
<dbReference type="PROSITE" id="PS51257">
    <property type="entry name" value="PROKAR_LIPOPROTEIN"/>
    <property type="match status" value="1"/>
</dbReference>
<proteinExistence type="predicted"/>
<evidence type="ECO:0000313" key="3">
    <source>
        <dbReference type="Proteomes" id="UP001595956"/>
    </source>
</evidence>
<comment type="caution">
    <text evidence="2">The sequence shown here is derived from an EMBL/GenBank/DDBJ whole genome shotgun (WGS) entry which is preliminary data.</text>
</comment>
<evidence type="ECO:0000313" key="2">
    <source>
        <dbReference type="EMBL" id="MFC5495498.1"/>
    </source>
</evidence>
<dbReference type="SUPFAM" id="SSF49503">
    <property type="entry name" value="Cupredoxins"/>
    <property type="match status" value="1"/>
</dbReference>